<evidence type="ECO:0000313" key="2">
    <source>
        <dbReference type="Proteomes" id="UP000232688"/>
    </source>
</evidence>
<name>A0A2I1FPD5_9GLOM</name>
<dbReference type="Proteomes" id="UP000232688">
    <property type="component" value="Unassembled WGS sequence"/>
</dbReference>
<accession>A0A2I1FPD5</accession>
<dbReference type="EMBL" id="LLXH01004651">
    <property type="protein sequence ID" value="PKC53121.1"/>
    <property type="molecule type" value="Genomic_DNA"/>
</dbReference>
<gene>
    <name evidence="1" type="ORF">RhiirA1_430154</name>
</gene>
<reference evidence="1 2" key="1">
    <citation type="submission" date="2017-10" db="EMBL/GenBank/DDBJ databases">
        <title>Extensive intraspecific genome diversity in a model arbuscular mycorrhizal fungus.</title>
        <authorList>
            <person name="Chen E.C.H."/>
            <person name="Morin E."/>
            <person name="Baudet D."/>
            <person name="Noel J."/>
            <person name="Ndikumana S."/>
            <person name="Charron P."/>
            <person name="St-Onge C."/>
            <person name="Giorgi J."/>
            <person name="Grigoriev I.V."/>
            <person name="Roux C."/>
            <person name="Martin F.M."/>
            <person name="Corradi N."/>
        </authorList>
    </citation>
    <scope>NUCLEOTIDE SEQUENCE [LARGE SCALE GENOMIC DNA]</scope>
    <source>
        <strain evidence="1 2">A1</strain>
    </source>
</reference>
<dbReference type="VEuPathDB" id="FungiDB:RhiirA1_430154"/>
<evidence type="ECO:0000313" key="1">
    <source>
        <dbReference type="EMBL" id="PKC53121.1"/>
    </source>
</evidence>
<reference evidence="1 2" key="2">
    <citation type="submission" date="2017-10" db="EMBL/GenBank/DDBJ databases">
        <title>Genome analyses suggest a sexual origin of heterokaryosis in a supposedly ancient asexual fungus.</title>
        <authorList>
            <person name="Corradi N."/>
            <person name="Sedzielewska K."/>
            <person name="Noel J."/>
            <person name="Charron P."/>
            <person name="Farinelli L."/>
            <person name="Marton T."/>
            <person name="Kruger M."/>
            <person name="Pelin A."/>
            <person name="Brachmann A."/>
            <person name="Corradi N."/>
        </authorList>
    </citation>
    <scope>NUCLEOTIDE SEQUENCE [LARGE SCALE GENOMIC DNA]</scope>
    <source>
        <strain evidence="1 2">A1</strain>
    </source>
</reference>
<comment type="caution">
    <text evidence="1">The sequence shown here is derived from an EMBL/GenBank/DDBJ whole genome shotgun (WGS) entry which is preliminary data.</text>
</comment>
<dbReference type="AlphaFoldDB" id="A0A2I1FPD5"/>
<organism evidence="1 2">
    <name type="scientific">Rhizophagus irregularis</name>
    <dbReference type="NCBI Taxonomy" id="588596"/>
    <lineage>
        <taxon>Eukaryota</taxon>
        <taxon>Fungi</taxon>
        <taxon>Fungi incertae sedis</taxon>
        <taxon>Mucoromycota</taxon>
        <taxon>Glomeromycotina</taxon>
        <taxon>Glomeromycetes</taxon>
        <taxon>Glomerales</taxon>
        <taxon>Glomeraceae</taxon>
        <taxon>Rhizophagus</taxon>
    </lineage>
</organism>
<feature type="non-terminal residue" evidence="1">
    <location>
        <position position="56"/>
    </location>
</feature>
<protein>
    <submittedName>
        <fullName evidence="1">Uncharacterized protein</fullName>
    </submittedName>
</protein>
<proteinExistence type="predicted"/>
<sequence length="56" mass="6508">MTSFLHRKITFSDCANEQLLECFNSWIIGLSLRRALSNTSEKAKDPKDRRFALLAY</sequence>